<accession>A0A382LYC8</accession>
<evidence type="ECO:0000313" key="1">
    <source>
        <dbReference type="EMBL" id="SVC41596.1"/>
    </source>
</evidence>
<dbReference type="EMBL" id="UINC01090019">
    <property type="protein sequence ID" value="SVC41596.1"/>
    <property type="molecule type" value="Genomic_DNA"/>
</dbReference>
<reference evidence="1" key="1">
    <citation type="submission" date="2018-05" db="EMBL/GenBank/DDBJ databases">
        <authorList>
            <person name="Lanie J.A."/>
            <person name="Ng W.-L."/>
            <person name="Kazmierczak K.M."/>
            <person name="Andrzejewski T.M."/>
            <person name="Davidsen T.M."/>
            <person name="Wayne K.J."/>
            <person name="Tettelin H."/>
            <person name="Glass J.I."/>
            <person name="Rusch D."/>
            <person name="Podicherti R."/>
            <person name="Tsui H.-C.T."/>
            <person name="Winkler M.E."/>
        </authorList>
    </citation>
    <scope>NUCLEOTIDE SEQUENCE</scope>
</reference>
<proteinExistence type="predicted"/>
<organism evidence="1">
    <name type="scientific">marine metagenome</name>
    <dbReference type="NCBI Taxonomy" id="408172"/>
    <lineage>
        <taxon>unclassified sequences</taxon>
        <taxon>metagenomes</taxon>
        <taxon>ecological metagenomes</taxon>
    </lineage>
</organism>
<feature type="non-terminal residue" evidence="1">
    <location>
        <position position="50"/>
    </location>
</feature>
<sequence>MARRNRRNLIAVRVVLKKFCSKVHSVTRPIGGRYHSIFGNNRLYPEMITP</sequence>
<gene>
    <name evidence="1" type="ORF">METZ01_LOCUS294450</name>
</gene>
<name>A0A382LYC8_9ZZZZ</name>
<dbReference type="AlphaFoldDB" id="A0A382LYC8"/>
<protein>
    <submittedName>
        <fullName evidence="1">Uncharacterized protein</fullName>
    </submittedName>
</protein>